<dbReference type="InterPro" id="IPR038389">
    <property type="entry name" value="PSMG2_sf"/>
</dbReference>
<dbReference type="eggNOG" id="ENOG502SXW6">
    <property type="taxonomic scope" value="Eukaryota"/>
</dbReference>
<protein>
    <submittedName>
        <fullName evidence="1">3-isopropylmalate dehydratase</fullName>
    </submittedName>
</protein>
<accession>D2W4K2</accession>
<organism evidence="2">
    <name type="scientific">Naegleria gruberi</name>
    <name type="common">Amoeba</name>
    <dbReference type="NCBI Taxonomy" id="5762"/>
    <lineage>
        <taxon>Eukaryota</taxon>
        <taxon>Discoba</taxon>
        <taxon>Heterolobosea</taxon>
        <taxon>Tetramitia</taxon>
        <taxon>Eutetramitia</taxon>
        <taxon>Vahlkampfiidae</taxon>
        <taxon>Naegleria</taxon>
    </lineage>
</organism>
<dbReference type="SUPFAM" id="SSF159659">
    <property type="entry name" value="Cgl1923-like"/>
    <property type="match status" value="1"/>
</dbReference>
<dbReference type="VEuPathDB" id="AmoebaDB:NAEGRDRAFT_82320"/>
<dbReference type="InterPro" id="IPR019151">
    <property type="entry name" value="Proteasome_assmbl_chaperone_2"/>
</dbReference>
<keyword evidence="2" id="KW-1185">Reference proteome</keyword>
<name>D2W4K2_NAEGR</name>
<dbReference type="AlphaFoldDB" id="D2W4K2"/>
<dbReference type="OrthoDB" id="10249662at2759"/>
<evidence type="ECO:0000313" key="2">
    <source>
        <dbReference type="Proteomes" id="UP000006671"/>
    </source>
</evidence>
<dbReference type="GeneID" id="8856292"/>
<evidence type="ECO:0000313" key="1">
    <source>
        <dbReference type="EMBL" id="EFC35994.1"/>
    </source>
</evidence>
<dbReference type="Proteomes" id="UP000006671">
    <property type="component" value="Unassembled WGS sequence"/>
</dbReference>
<dbReference type="InParanoid" id="D2W4K2"/>
<gene>
    <name evidence="1" type="ORF">NAEGRDRAFT_82320</name>
</gene>
<dbReference type="EMBL" id="GG738962">
    <property type="protein sequence ID" value="EFC35994.1"/>
    <property type="molecule type" value="Genomic_DNA"/>
</dbReference>
<proteinExistence type="predicted"/>
<dbReference type="PANTHER" id="PTHR35610:SF3">
    <property type="entry name" value="PROTEASOME ASSEMBLY CHAPERONE FAMILY PROTEIN"/>
    <property type="match status" value="1"/>
</dbReference>
<dbReference type="RefSeq" id="XP_002668738.1">
    <property type="nucleotide sequence ID" value="XM_002668692.1"/>
</dbReference>
<dbReference type="Pfam" id="PF09754">
    <property type="entry name" value="PAC2"/>
    <property type="match status" value="1"/>
</dbReference>
<sequence length="311" mass="34479">MAENQKAGLGKKISSQRYQISRTFTYGSAEKNLIVREFGEFDLKGAVLIEGFPSGATTISTAAGYVVEQLDLPLIGDVISEVFPPVCLINNYTPQSGVRIYGNNKIVVFTSEYELKDPFVSHQMVNALFEFGKRHGCKCIVSLEAIPMDEKKKRLIAGEDVEDIQTPIHPPSREELLKLLTAASNEDTSDQSDSIYFITNDQEMADTLVKYGHFPIKDNMVLSGISSVVLGKAPFTDLVVVGLFAPISLTQEILSTKPIISIVHAIDKLLGEELFIKTDKLEKTGEAIRIKLNEVLEKQKETKDAYNPMFL</sequence>
<dbReference type="KEGG" id="ngr:NAEGRDRAFT_82320"/>
<reference evidence="1 2" key="1">
    <citation type="journal article" date="2010" name="Cell">
        <title>The genome of Naegleria gruberi illuminates early eukaryotic versatility.</title>
        <authorList>
            <person name="Fritz-Laylin L.K."/>
            <person name="Prochnik S.E."/>
            <person name="Ginger M.L."/>
            <person name="Dacks J.B."/>
            <person name="Carpenter M.L."/>
            <person name="Field M.C."/>
            <person name="Kuo A."/>
            <person name="Paredez A."/>
            <person name="Chapman J."/>
            <person name="Pham J."/>
            <person name="Shu S."/>
            <person name="Neupane R."/>
            <person name="Cipriano M."/>
            <person name="Mancuso J."/>
            <person name="Tu H."/>
            <person name="Salamov A."/>
            <person name="Lindquist E."/>
            <person name="Shapiro H."/>
            <person name="Lucas S."/>
            <person name="Grigoriev I.V."/>
            <person name="Cande W.Z."/>
            <person name="Fulton C."/>
            <person name="Rokhsar D.S."/>
            <person name="Dawson S.C."/>
        </authorList>
    </citation>
    <scope>NUCLEOTIDE SEQUENCE [LARGE SCALE GENOMIC DNA]</scope>
    <source>
        <strain evidence="1 2">NEG-M</strain>
    </source>
</reference>
<dbReference type="Gene3D" id="3.40.50.10900">
    <property type="entry name" value="PAC-like subunit"/>
    <property type="match status" value="1"/>
</dbReference>
<dbReference type="PANTHER" id="PTHR35610">
    <property type="entry name" value="3-ISOPROPYLMALATE DEHYDRATASE-RELATED"/>
    <property type="match status" value="1"/>
</dbReference>